<keyword evidence="4" id="KW-1185">Reference proteome</keyword>
<reference evidence="3 4" key="1">
    <citation type="journal article" date="2022" name="Front. Microbiol.">
        <title>High genomic differentiation and limited gene flow indicate recent cryptic speciation within the genus Laspinema (cyanobacteria).</title>
        <authorList>
            <person name="Stanojkovic A."/>
            <person name="Skoupy S."/>
            <person name="Skaloud P."/>
            <person name="Dvorak P."/>
        </authorList>
    </citation>
    <scope>NUCLEOTIDE SEQUENCE [LARGE SCALE GENOMIC DNA]</scope>
    <source>
        <strain evidence="3 4">D3b</strain>
    </source>
</reference>
<dbReference type="RefSeq" id="WP_261235934.1">
    <property type="nucleotide sequence ID" value="NZ_JAMXFA010000018.1"/>
</dbReference>
<feature type="chain" id="PRO_5046625047" evidence="1">
    <location>
        <begin position="32"/>
        <end position="149"/>
    </location>
</feature>
<name>A0ABT2NBE1_9CYAN</name>
<evidence type="ECO:0000313" key="3">
    <source>
        <dbReference type="EMBL" id="MCT7979035.1"/>
    </source>
</evidence>
<dbReference type="Proteomes" id="UP001525961">
    <property type="component" value="Unassembled WGS sequence"/>
</dbReference>
<sequence length="149" mass="15985">MVKSFMVNFRLVSILPATALAIAMSAASVGAQDMYNPIQLPSNNEITDTLSERDIPTGQGGFARDYIVSLQPGDQVVIDLLSDSFDSIVTMIGPNGMTIAENDDGPDGTTNSLLFSRITEAGNYIVRVRAFGEGGIGEFNLKVTRLRPI</sequence>
<protein>
    <submittedName>
        <fullName evidence="3">PPC domain-containing protein</fullName>
    </submittedName>
</protein>
<dbReference type="InterPro" id="IPR007280">
    <property type="entry name" value="Peptidase_C_arc/bac"/>
</dbReference>
<feature type="signal peptide" evidence="1">
    <location>
        <begin position="1"/>
        <end position="31"/>
    </location>
</feature>
<keyword evidence="1" id="KW-0732">Signal</keyword>
<evidence type="ECO:0000256" key="1">
    <source>
        <dbReference type="SAM" id="SignalP"/>
    </source>
</evidence>
<evidence type="ECO:0000259" key="2">
    <source>
        <dbReference type="Pfam" id="PF04151"/>
    </source>
</evidence>
<gene>
    <name evidence="3" type="ORF">NG792_15095</name>
</gene>
<organism evidence="3 4">
    <name type="scientific">Laspinema olomoucense D3b</name>
    <dbReference type="NCBI Taxonomy" id="2953688"/>
    <lineage>
        <taxon>Bacteria</taxon>
        <taxon>Bacillati</taxon>
        <taxon>Cyanobacteriota</taxon>
        <taxon>Cyanophyceae</taxon>
        <taxon>Oscillatoriophycideae</taxon>
        <taxon>Oscillatoriales</taxon>
        <taxon>Laspinemataceae</taxon>
        <taxon>Laspinema</taxon>
        <taxon>Laspinema olomoucense</taxon>
    </lineage>
</organism>
<evidence type="ECO:0000313" key="4">
    <source>
        <dbReference type="Proteomes" id="UP001525961"/>
    </source>
</evidence>
<dbReference type="Gene3D" id="2.60.120.380">
    <property type="match status" value="1"/>
</dbReference>
<dbReference type="EMBL" id="JAMXFA010000018">
    <property type="protein sequence ID" value="MCT7979035.1"/>
    <property type="molecule type" value="Genomic_DNA"/>
</dbReference>
<accession>A0ABT2NBE1</accession>
<comment type="caution">
    <text evidence="3">The sequence shown here is derived from an EMBL/GenBank/DDBJ whole genome shotgun (WGS) entry which is preliminary data.</text>
</comment>
<proteinExistence type="predicted"/>
<feature type="domain" description="Peptidase C-terminal archaeal/bacterial" evidence="2">
    <location>
        <begin position="66"/>
        <end position="130"/>
    </location>
</feature>
<dbReference type="Pfam" id="PF04151">
    <property type="entry name" value="PPC"/>
    <property type="match status" value="1"/>
</dbReference>